<dbReference type="InterPro" id="IPR004805">
    <property type="entry name" value="DnaE2/DnaE/PolC"/>
</dbReference>
<evidence type="ECO:0000256" key="1">
    <source>
        <dbReference type="ARBA" id="ARBA00022490"/>
    </source>
</evidence>
<dbReference type="GO" id="GO:0006281">
    <property type="term" value="P:DNA repair"/>
    <property type="evidence" value="ECO:0007669"/>
    <property type="project" value="UniProtKB-KW"/>
</dbReference>
<sequence length="502" mass="55865">MEMDRFAHLEVQSSFSFLWGTFTPQGLIREVAALGQKAVAITDVGLHGVVQFYKEAVKAGIQPIVGAKLSIWDASYVTLLATDFKGYGNLCRLLSIAIEGGTTPTNLITKQDLAHWSRGLICLAGGRKSRIRSALTGGRSDAARKALLELKEVLHNPEHLFLILQNHGKSEAEVQEALQVMKSATELASSLEIPVVATNEVTFLQSQDYVLHRALVGIQREHHHRPVHPLSNDTFFLASGQEMMQRVPYPEAIRNTSQIAALCSRFSLPIGMLHPPLFLQAEEASQKLTKLCFREAAKLYKPFPIRYLRQLDHEIEVINQLKMADVFLLSRMVVDFARAKGIRSSIRGSAAGSLVVHLILGGVDPIENHLLFERFMNEARADMPDIDIDFDSERRDEVLRYLMERFPRQTAMVGTILSFKARSAVRLTARALGYPLNEIDRLASCLPWSLRGGDLKAALDELPELRNSPLKKEIPLVELAAKLVRLPYQGSTHLGGVLLTQG</sequence>
<name>A0A9D6Z450_9BACT</name>
<dbReference type="InterPro" id="IPR011708">
    <property type="entry name" value="DNA_pol3_alpha_NTPase_dom"/>
</dbReference>
<protein>
    <submittedName>
        <fullName evidence="5">PHP domain-containing protein</fullName>
    </submittedName>
</protein>
<dbReference type="AlphaFoldDB" id="A0A9D6Z450"/>
<evidence type="ECO:0000313" key="5">
    <source>
        <dbReference type="EMBL" id="MBI5250197.1"/>
    </source>
</evidence>
<reference evidence="5" key="1">
    <citation type="submission" date="2020-07" db="EMBL/GenBank/DDBJ databases">
        <title>Huge and variable diversity of episymbiotic CPR bacteria and DPANN archaea in groundwater ecosystems.</title>
        <authorList>
            <person name="He C.Y."/>
            <person name="Keren R."/>
            <person name="Whittaker M."/>
            <person name="Farag I.F."/>
            <person name="Doudna J."/>
            <person name="Cate J.H.D."/>
            <person name="Banfield J.F."/>
        </authorList>
    </citation>
    <scope>NUCLEOTIDE SEQUENCE</scope>
    <source>
        <strain evidence="5">NC_groundwater_1664_Pr3_B-0.1um_52_9</strain>
    </source>
</reference>
<gene>
    <name evidence="5" type="ORF">HY912_11945</name>
</gene>
<dbReference type="PANTHER" id="PTHR32294">
    <property type="entry name" value="DNA POLYMERASE III SUBUNIT ALPHA"/>
    <property type="match status" value="1"/>
</dbReference>
<keyword evidence="1" id="KW-0963">Cytoplasm</keyword>
<keyword evidence="3" id="KW-0234">DNA repair</keyword>
<dbReference type="InterPro" id="IPR003141">
    <property type="entry name" value="Pol/His_phosphatase_N"/>
</dbReference>
<keyword evidence="2" id="KW-0227">DNA damage</keyword>
<dbReference type="PANTHER" id="PTHR32294:SF4">
    <property type="entry name" value="ERROR-PRONE DNA POLYMERASE"/>
    <property type="match status" value="1"/>
</dbReference>
<proteinExistence type="predicted"/>
<dbReference type="Proteomes" id="UP000807825">
    <property type="component" value="Unassembled WGS sequence"/>
</dbReference>
<dbReference type="Pfam" id="PF07733">
    <property type="entry name" value="DNA_pol3_alpha"/>
    <property type="match status" value="1"/>
</dbReference>
<dbReference type="Gene3D" id="3.20.20.140">
    <property type="entry name" value="Metal-dependent hydrolases"/>
    <property type="match status" value="1"/>
</dbReference>
<dbReference type="InterPro" id="IPR004013">
    <property type="entry name" value="PHP_dom"/>
</dbReference>
<evidence type="ECO:0000256" key="3">
    <source>
        <dbReference type="ARBA" id="ARBA00023204"/>
    </source>
</evidence>
<evidence type="ECO:0000259" key="4">
    <source>
        <dbReference type="SMART" id="SM00481"/>
    </source>
</evidence>
<dbReference type="Gene3D" id="1.10.10.1600">
    <property type="entry name" value="Bacterial DNA polymerase III alpha subunit, thumb domain"/>
    <property type="match status" value="1"/>
</dbReference>
<evidence type="ECO:0000256" key="2">
    <source>
        <dbReference type="ARBA" id="ARBA00022763"/>
    </source>
</evidence>
<dbReference type="Pfam" id="PF02811">
    <property type="entry name" value="PHP"/>
    <property type="match status" value="1"/>
</dbReference>
<feature type="domain" description="Polymerase/histidinol phosphatase N-terminal" evidence="4">
    <location>
        <begin position="7"/>
        <end position="73"/>
    </location>
</feature>
<dbReference type="SMART" id="SM00481">
    <property type="entry name" value="POLIIIAc"/>
    <property type="match status" value="1"/>
</dbReference>
<feature type="non-terminal residue" evidence="5">
    <location>
        <position position="502"/>
    </location>
</feature>
<dbReference type="EMBL" id="JACRDE010000315">
    <property type="protein sequence ID" value="MBI5250197.1"/>
    <property type="molecule type" value="Genomic_DNA"/>
</dbReference>
<dbReference type="GO" id="GO:0008408">
    <property type="term" value="F:3'-5' exonuclease activity"/>
    <property type="evidence" value="ECO:0007669"/>
    <property type="project" value="InterPro"/>
</dbReference>
<dbReference type="InterPro" id="IPR041931">
    <property type="entry name" value="DNA_pol3_alpha_thumb_dom"/>
</dbReference>
<organism evidence="5 6">
    <name type="scientific">Desulfomonile tiedjei</name>
    <dbReference type="NCBI Taxonomy" id="2358"/>
    <lineage>
        <taxon>Bacteria</taxon>
        <taxon>Pseudomonadati</taxon>
        <taxon>Thermodesulfobacteriota</taxon>
        <taxon>Desulfomonilia</taxon>
        <taxon>Desulfomonilales</taxon>
        <taxon>Desulfomonilaceae</taxon>
        <taxon>Desulfomonile</taxon>
    </lineage>
</organism>
<evidence type="ECO:0000313" key="6">
    <source>
        <dbReference type="Proteomes" id="UP000807825"/>
    </source>
</evidence>
<accession>A0A9D6Z450</accession>
<dbReference type="GO" id="GO:0006260">
    <property type="term" value="P:DNA replication"/>
    <property type="evidence" value="ECO:0007669"/>
    <property type="project" value="InterPro"/>
</dbReference>
<comment type="caution">
    <text evidence="5">The sequence shown here is derived from an EMBL/GenBank/DDBJ whole genome shotgun (WGS) entry which is preliminary data.</text>
</comment>